<dbReference type="PANTHER" id="PTHR30419">
    <property type="entry name" value="HTH-TYPE TRANSCRIPTIONAL REGULATOR YBHD"/>
    <property type="match status" value="1"/>
</dbReference>
<dbReference type="EMBL" id="WIBF01000010">
    <property type="protein sequence ID" value="MQQ09840.1"/>
    <property type="molecule type" value="Genomic_DNA"/>
</dbReference>
<keyword evidence="3" id="KW-0238">DNA-binding</keyword>
<dbReference type="InterPro" id="IPR012787">
    <property type="entry name" value="TF_PcaQ"/>
</dbReference>
<comment type="similarity">
    <text evidence="1">Belongs to the LysR transcriptional regulatory family.</text>
</comment>
<evidence type="ECO:0000256" key="1">
    <source>
        <dbReference type="ARBA" id="ARBA00009437"/>
    </source>
</evidence>
<dbReference type="Gene3D" id="1.10.10.10">
    <property type="entry name" value="Winged helix-like DNA-binding domain superfamily/Winged helix DNA-binding domain"/>
    <property type="match status" value="1"/>
</dbReference>
<reference evidence="6 7" key="1">
    <citation type="submission" date="2019-10" db="EMBL/GenBank/DDBJ databases">
        <title>Epibacterium sp. nov., isolated from seawater.</title>
        <authorList>
            <person name="Zhang X."/>
            <person name="Li N."/>
        </authorList>
    </citation>
    <scope>NUCLEOTIDE SEQUENCE [LARGE SCALE GENOMIC DNA]</scope>
    <source>
        <strain evidence="6 7">SM1979</strain>
    </source>
</reference>
<dbReference type="SUPFAM" id="SSF46785">
    <property type="entry name" value="Winged helix' DNA-binding domain"/>
    <property type="match status" value="1"/>
</dbReference>
<feature type="domain" description="HTH lysR-type" evidence="5">
    <location>
        <begin position="14"/>
        <end position="71"/>
    </location>
</feature>
<dbReference type="PANTHER" id="PTHR30419:SF8">
    <property type="entry name" value="NITROGEN ASSIMILATION TRANSCRIPTIONAL ACTIVATOR-RELATED"/>
    <property type="match status" value="1"/>
</dbReference>
<dbReference type="PRINTS" id="PR00039">
    <property type="entry name" value="HTHLYSR"/>
</dbReference>
<dbReference type="GO" id="GO:0003700">
    <property type="term" value="F:DNA-binding transcription factor activity"/>
    <property type="evidence" value="ECO:0007669"/>
    <property type="project" value="InterPro"/>
</dbReference>
<keyword evidence="4" id="KW-0804">Transcription</keyword>
<dbReference type="SUPFAM" id="SSF53850">
    <property type="entry name" value="Periplasmic binding protein-like II"/>
    <property type="match status" value="1"/>
</dbReference>
<dbReference type="InterPro" id="IPR036390">
    <property type="entry name" value="WH_DNA-bd_sf"/>
</dbReference>
<gene>
    <name evidence="6" type="primary">pcaQ</name>
    <name evidence="6" type="ORF">GFB49_15345</name>
</gene>
<dbReference type="GO" id="GO:0005829">
    <property type="term" value="C:cytosol"/>
    <property type="evidence" value="ECO:0007669"/>
    <property type="project" value="TreeGrafter"/>
</dbReference>
<dbReference type="Proteomes" id="UP000444174">
    <property type="component" value="Unassembled WGS sequence"/>
</dbReference>
<dbReference type="AlphaFoldDB" id="A0A843YEJ6"/>
<dbReference type="InterPro" id="IPR036388">
    <property type="entry name" value="WH-like_DNA-bd_sf"/>
</dbReference>
<dbReference type="Gene3D" id="3.40.190.10">
    <property type="entry name" value="Periplasmic binding protein-like II"/>
    <property type="match status" value="2"/>
</dbReference>
<evidence type="ECO:0000256" key="2">
    <source>
        <dbReference type="ARBA" id="ARBA00023015"/>
    </source>
</evidence>
<dbReference type="Pfam" id="PF03466">
    <property type="entry name" value="LysR_substrate"/>
    <property type="match status" value="1"/>
</dbReference>
<comment type="caution">
    <text evidence="6">The sequence shown here is derived from an EMBL/GenBank/DDBJ whole genome shotgun (WGS) entry which is preliminary data.</text>
</comment>
<dbReference type="RefSeq" id="WP_153216811.1">
    <property type="nucleotide sequence ID" value="NZ_WIBF01000010.1"/>
</dbReference>
<dbReference type="Pfam" id="PF00126">
    <property type="entry name" value="HTH_1"/>
    <property type="match status" value="1"/>
</dbReference>
<evidence type="ECO:0000259" key="5">
    <source>
        <dbReference type="PROSITE" id="PS50931"/>
    </source>
</evidence>
<dbReference type="InterPro" id="IPR050950">
    <property type="entry name" value="HTH-type_LysR_regulators"/>
</dbReference>
<dbReference type="PROSITE" id="PS50931">
    <property type="entry name" value="HTH_LYSR"/>
    <property type="match status" value="1"/>
</dbReference>
<protein>
    <submittedName>
        <fullName evidence="6">Pca operon transcription factor PcaQ</fullName>
    </submittedName>
</protein>
<evidence type="ECO:0000313" key="7">
    <source>
        <dbReference type="Proteomes" id="UP000444174"/>
    </source>
</evidence>
<dbReference type="InterPro" id="IPR005119">
    <property type="entry name" value="LysR_subst-bd"/>
</dbReference>
<evidence type="ECO:0000256" key="3">
    <source>
        <dbReference type="ARBA" id="ARBA00023125"/>
    </source>
</evidence>
<name>A0A843YEJ6_9RHOB</name>
<accession>A0A843YEJ6</accession>
<dbReference type="InterPro" id="IPR000847">
    <property type="entry name" value="LysR_HTH_N"/>
</dbReference>
<keyword evidence="2" id="KW-0805">Transcription regulation</keyword>
<proteinExistence type="inferred from homology"/>
<sequence>MVSKNDNQMIDRRIKFRHIQSFVEICREKSLKVAAEKLFLTQPAISKTLKELEDILGTTLLVRSRAGVALTEHGEVFLHFAAMSLAALQQGLTGVEQIGTQGKTRLTVGALPSVAARLMPAVASKFNELAPNTNLRILDGPHGYLLERMRLGDLDLVIGRLGRPETMQGISFTQLYEEKVEFVVRANHPILENPDLKRIGEWQVIYPPEGSAIRPLVDRYLIAHGVGEIANRLESVSGAFGRNYTRSTDAIWIISSGVVAHEIAEGHLVALPFDTSITKGPVGLMRRPDEVLSPQAHVFSMAVNHVLEQLQ</sequence>
<dbReference type="GO" id="GO:0019619">
    <property type="term" value="P:3,4-dihydroxybenzoate catabolic process"/>
    <property type="evidence" value="ECO:0007669"/>
    <property type="project" value="InterPro"/>
</dbReference>
<dbReference type="GO" id="GO:0045893">
    <property type="term" value="P:positive regulation of DNA-templated transcription"/>
    <property type="evidence" value="ECO:0007669"/>
    <property type="project" value="InterPro"/>
</dbReference>
<keyword evidence="7" id="KW-1185">Reference proteome</keyword>
<dbReference type="NCBIfam" id="TIGR02424">
    <property type="entry name" value="TF_pcaQ"/>
    <property type="match status" value="1"/>
</dbReference>
<evidence type="ECO:0000256" key="4">
    <source>
        <dbReference type="ARBA" id="ARBA00023163"/>
    </source>
</evidence>
<organism evidence="6 7">
    <name type="scientific">Tritonibacter litoralis</name>
    <dbReference type="NCBI Taxonomy" id="2662264"/>
    <lineage>
        <taxon>Bacteria</taxon>
        <taxon>Pseudomonadati</taxon>
        <taxon>Pseudomonadota</taxon>
        <taxon>Alphaproteobacteria</taxon>
        <taxon>Rhodobacterales</taxon>
        <taxon>Paracoccaceae</taxon>
        <taxon>Tritonibacter</taxon>
    </lineage>
</organism>
<evidence type="ECO:0000313" key="6">
    <source>
        <dbReference type="EMBL" id="MQQ09840.1"/>
    </source>
</evidence>
<dbReference type="GO" id="GO:0003677">
    <property type="term" value="F:DNA binding"/>
    <property type="evidence" value="ECO:0007669"/>
    <property type="project" value="UniProtKB-KW"/>
</dbReference>